<reference evidence="1 2" key="1">
    <citation type="journal article" date="2014" name="Agronomy (Basel)">
        <title>A Draft Genome Sequence for Ensete ventricosum, the Drought-Tolerant Tree Against Hunger.</title>
        <authorList>
            <person name="Harrison J."/>
            <person name="Moore K.A."/>
            <person name="Paszkiewicz K."/>
            <person name="Jones T."/>
            <person name="Grant M."/>
            <person name="Ambacheew D."/>
            <person name="Muzemil S."/>
            <person name="Studholme D.J."/>
        </authorList>
    </citation>
    <scope>NUCLEOTIDE SEQUENCE [LARGE SCALE GENOMIC DNA]</scope>
</reference>
<accession>A0A427AIE4</accession>
<name>A0A427AIE4_ENSVE</name>
<comment type="caution">
    <text evidence="1">The sequence shown here is derived from an EMBL/GenBank/DDBJ whole genome shotgun (WGS) entry which is preliminary data.</text>
</comment>
<protein>
    <submittedName>
        <fullName evidence="1">Uncharacterized protein</fullName>
    </submittedName>
</protein>
<dbReference type="EMBL" id="AMZH03002310">
    <property type="protein sequence ID" value="RRT76027.1"/>
    <property type="molecule type" value="Genomic_DNA"/>
</dbReference>
<organism evidence="1 2">
    <name type="scientific">Ensete ventricosum</name>
    <name type="common">Abyssinian banana</name>
    <name type="synonym">Musa ensete</name>
    <dbReference type="NCBI Taxonomy" id="4639"/>
    <lineage>
        <taxon>Eukaryota</taxon>
        <taxon>Viridiplantae</taxon>
        <taxon>Streptophyta</taxon>
        <taxon>Embryophyta</taxon>
        <taxon>Tracheophyta</taxon>
        <taxon>Spermatophyta</taxon>
        <taxon>Magnoliopsida</taxon>
        <taxon>Liliopsida</taxon>
        <taxon>Zingiberales</taxon>
        <taxon>Musaceae</taxon>
        <taxon>Ensete</taxon>
    </lineage>
</organism>
<gene>
    <name evidence="1" type="ORF">B296_00024300</name>
</gene>
<dbReference type="AlphaFoldDB" id="A0A427AIE4"/>
<sequence length="91" mass="9791">MGLVMAKRAPALAFEAWPGPVHLLLPLLVRMSSSSSSYGGSSPPKQALTATATATRRFGLSCVLMDDGSWQSRWWRARVSPDQGQGQTMGQ</sequence>
<dbReference type="Proteomes" id="UP000287651">
    <property type="component" value="Unassembled WGS sequence"/>
</dbReference>
<evidence type="ECO:0000313" key="1">
    <source>
        <dbReference type="EMBL" id="RRT76027.1"/>
    </source>
</evidence>
<proteinExistence type="predicted"/>
<evidence type="ECO:0000313" key="2">
    <source>
        <dbReference type="Proteomes" id="UP000287651"/>
    </source>
</evidence>